<evidence type="ECO:0000256" key="1">
    <source>
        <dbReference type="SAM" id="Coils"/>
    </source>
</evidence>
<feature type="domain" description="Methyltransferase" evidence="3">
    <location>
        <begin position="58"/>
        <end position="149"/>
    </location>
</feature>
<keyword evidence="4" id="KW-0808">Transferase</keyword>
<feature type="coiled-coil region" evidence="1">
    <location>
        <begin position="385"/>
        <end position="412"/>
    </location>
</feature>
<dbReference type="SUPFAM" id="SSF53335">
    <property type="entry name" value="S-adenosyl-L-methionine-dependent methyltransferases"/>
    <property type="match status" value="1"/>
</dbReference>
<dbReference type="CDD" id="cd02440">
    <property type="entry name" value="AdoMet_MTases"/>
    <property type="match status" value="1"/>
</dbReference>
<keyword evidence="1" id="KW-0175">Coiled coil</keyword>
<name>A0AA51UIW9_9EURY</name>
<dbReference type="PANTHER" id="PTHR12526">
    <property type="entry name" value="GLYCOSYLTRANSFERASE"/>
    <property type="match status" value="1"/>
</dbReference>
<dbReference type="InterPro" id="IPR001296">
    <property type="entry name" value="Glyco_trans_1"/>
</dbReference>
<keyword evidence="5" id="KW-1185">Reference proteome</keyword>
<protein>
    <submittedName>
        <fullName evidence="4">Glycosyltransferase</fullName>
        <ecNumber evidence="4">2.4.-.-</ecNumber>
    </submittedName>
</protein>
<dbReference type="Gene3D" id="3.40.50.150">
    <property type="entry name" value="Vaccinia Virus protein VP39"/>
    <property type="match status" value="1"/>
</dbReference>
<evidence type="ECO:0000313" key="4">
    <source>
        <dbReference type="EMBL" id="WMW24381.1"/>
    </source>
</evidence>
<gene>
    <name evidence="4" type="ORF">RE474_09800</name>
</gene>
<reference evidence="4 5" key="1">
    <citation type="submission" date="2023-08" db="EMBL/GenBank/DDBJ databases">
        <title>Methanolobus mangrovi sp. nov. and Methanolobus sediminis sp. nov, two novel methylotrophic methanogens isolated from mangrove sediments in China.</title>
        <authorList>
            <person name="Zhou J."/>
        </authorList>
    </citation>
    <scope>NUCLEOTIDE SEQUENCE [LARGE SCALE GENOMIC DNA]</scope>
    <source>
        <strain evidence="4 5">FTZ6</strain>
    </source>
</reference>
<dbReference type="CDD" id="cd03801">
    <property type="entry name" value="GT4_PimA-like"/>
    <property type="match status" value="1"/>
</dbReference>
<dbReference type="EMBL" id="CP133592">
    <property type="protein sequence ID" value="WMW24381.1"/>
    <property type="molecule type" value="Genomic_DNA"/>
</dbReference>
<dbReference type="EC" id="2.4.-.-" evidence="4"/>
<sequence>MYVEINPKKSNVDSQSPLLWDKVAENYSDTPGISEIKLAEEIQQILLELEIDSGSSLLEVGCGSGHLSGYLADKGFKTTLLDFSSVALEKAKKYYESNDLTGEFIQLDMFDLSPENLEKHDVVWNSGVLEHLNGWQVIDILKKMSYVAKKYVIVLVPNSKSIPYLLFRQHAMENNEWVWGRELLRDSLSHLAEVAGLDVVDELYIGKNFSYDHMNYVNSKIGQEYESIDQQKLIPTGQNYLIALIARHNKQNIDIDYTHHLENVVKKESFVENNTYNFDCRAFKSCIEKVQGLNQSLISELDDKDFKVLELQTNLEKVISELDDKDSRVLELQTNLEKVISELDDKDSRVLELQTNLEKVISELDDKDSRVLELQTNLEKVISELDDKDSRVLELQTNLEKVSSELEEKHNMILCVDREKKDINIYIKSLEDELERIHSLKTWKVIVFFSKPYSILIDIPRKSRKFLLPRAGKIVPNKVKRQLIENVAKIEKTNSSMIPEVSSKNVKVIQSNEIQKGVVNIVAPTFFNFSGNDMFFGGAERYIIELVGLCRSLGYEVNVYQNGTFNWVRFYNDIKVFGLNSGGNSTLLNELFHHEIPQAELTIYLAFFLAYPCCYSNSIGISHGIYWDHECIQRNAILNKDDNEISKALSAIKNCETMVSVDTNTINWVRAIDFVQSEKFAYVPNFVDLTQFSPKKYTNKRNLVVLYPRRLYQPRGFWLVEENIEYFISKYGDMEFHFVGKADEKENIKVLELTTKYPNNIKWYNLPPEKMHEAYDIADIVLVPTINSEGTSLSCLEAMASGNAIIATNVGGLPNLILDGYNGLLIEPQSNELKEKLELLIEDQNLREKIQNNAVKVSKQFSKDIWIEKWKKILSKNLTKSKTMVNKFEADKVFVHVGTPGISWDCMKQRPQQLCEVLAKRDIQTFFVSENGKAERDFSSEHLQIMSEDDDLYLDAPILYIYYPYNYAKVKKFKNAYIIYDILDDIDIHSKSDTEMDIPENETALHYHKKMISEADIVITTATNLHAKYKKLRDDIVLIPNGVDYEHFNKKTFSRPSDFPSIDSPVIGYYGAIAEWMDYDLIDYMAEKRSQYLFVFIGPISDKKFNSILSKHKNIIHLGVKKYEELPDYLHYFDVATIPFKVNSITRSTSPVKLFEYMAGKKPIVTTNMDECKIYNSVMNSKTYDEFVNNLDIALDLKNDKKYLNLLSQEAKENTWEQRAGILIEIINQKLQTT</sequence>
<dbReference type="InterPro" id="IPR029063">
    <property type="entry name" value="SAM-dependent_MTases_sf"/>
</dbReference>
<feature type="domain" description="Glycosyl transferase family 1" evidence="2">
    <location>
        <begin position="696"/>
        <end position="856"/>
    </location>
</feature>
<evidence type="ECO:0000313" key="5">
    <source>
        <dbReference type="Proteomes" id="UP001182908"/>
    </source>
</evidence>
<proteinExistence type="predicted"/>
<accession>A0AA51UIW9</accession>
<evidence type="ECO:0000259" key="2">
    <source>
        <dbReference type="Pfam" id="PF00534"/>
    </source>
</evidence>
<dbReference type="PANTHER" id="PTHR12526:SF630">
    <property type="entry name" value="GLYCOSYLTRANSFERASE"/>
    <property type="match status" value="1"/>
</dbReference>
<evidence type="ECO:0000259" key="3">
    <source>
        <dbReference type="Pfam" id="PF13649"/>
    </source>
</evidence>
<keyword evidence="4" id="KW-0328">Glycosyltransferase</keyword>
<dbReference type="Proteomes" id="UP001182908">
    <property type="component" value="Chromosome"/>
</dbReference>
<dbReference type="SUPFAM" id="SSF53756">
    <property type="entry name" value="UDP-Glycosyltransferase/glycogen phosphorylase"/>
    <property type="match status" value="2"/>
</dbReference>
<dbReference type="RefSeq" id="WP_309310194.1">
    <property type="nucleotide sequence ID" value="NZ_CP133592.1"/>
</dbReference>
<dbReference type="Pfam" id="PF00534">
    <property type="entry name" value="Glycos_transf_1"/>
    <property type="match status" value="1"/>
</dbReference>
<dbReference type="AlphaFoldDB" id="A0AA51UIW9"/>
<organism evidence="4 5">
    <name type="scientific">Methanolobus sediminis</name>
    <dbReference type="NCBI Taxonomy" id="3072978"/>
    <lineage>
        <taxon>Archaea</taxon>
        <taxon>Methanobacteriati</taxon>
        <taxon>Methanobacteriota</taxon>
        <taxon>Stenosarchaea group</taxon>
        <taxon>Methanomicrobia</taxon>
        <taxon>Methanosarcinales</taxon>
        <taxon>Methanosarcinaceae</taxon>
        <taxon>Methanolobus</taxon>
    </lineage>
</organism>
<dbReference type="Pfam" id="PF13649">
    <property type="entry name" value="Methyltransf_25"/>
    <property type="match status" value="1"/>
</dbReference>
<dbReference type="GeneID" id="84233011"/>
<dbReference type="GO" id="GO:0016757">
    <property type="term" value="F:glycosyltransferase activity"/>
    <property type="evidence" value="ECO:0007669"/>
    <property type="project" value="UniProtKB-KW"/>
</dbReference>
<dbReference type="InterPro" id="IPR041698">
    <property type="entry name" value="Methyltransf_25"/>
</dbReference>
<dbReference type="Gene3D" id="3.40.50.2000">
    <property type="entry name" value="Glycogen Phosphorylase B"/>
    <property type="match status" value="3"/>
</dbReference>
<dbReference type="KEGG" id="mseb:RE474_09800"/>